<name>A0A0C1Y8L6_9BURK</name>
<keyword evidence="3" id="KW-1185">Reference proteome</keyword>
<comment type="caution">
    <text evidence="2">The sequence shown here is derived from an EMBL/GenBank/DDBJ whole genome shotgun (WGS) entry which is preliminary data.</text>
</comment>
<dbReference type="EMBL" id="JWJG01000028">
    <property type="protein sequence ID" value="KIF83278.1"/>
    <property type="molecule type" value="Genomic_DNA"/>
</dbReference>
<dbReference type="InterPro" id="IPR021810">
    <property type="entry name" value="T1RH-like_C"/>
</dbReference>
<gene>
    <name evidence="2" type="ORF">TSA66_24530</name>
</gene>
<evidence type="ECO:0000313" key="3">
    <source>
        <dbReference type="Proteomes" id="UP000031572"/>
    </source>
</evidence>
<proteinExistence type="predicted"/>
<evidence type="ECO:0000259" key="1">
    <source>
        <dbReference type="Pfam" id="PF11867"/>
    </source>
</evidence>
<accession>A0A0C1Y8L6</accession>
<dbReference type="Pfam" id="PF11867">
    <property type="entry name" value="T1RH-like_C"/>
    <property type="match status" value="1"/>
</dbReference>
<sequence>MIKRYKNRSIVTAQVIEELIEMAKKFKEATDRGEHLGLNTDELAFSDTLANNEESVRELGEKR</sequence>
<dbReference type="AlphaFoldDB" id="A0A0C1Y8L6"/>
<dbReference type="STRING" id="709839.TSA66_24530"/>
<reference evidence="2 3" key="1">
    <citation type="submission" date="2014-12" db="EMBL/GenBank/DDBJ databases">
        <title>Denitrispirillum autotrophicum gen. nov., sp. nov., Denitrifying, Facultatively Autotrophic Bacteria Isolated from Rice Paddy Soil.</title>
        <authorList>
            <person name="Ishii S."/>
            <person name="Ashida N."/>
            <person name="Ohno H."/>
            <person name="Otsuka S."/>
            <person name="Yokota A."/>
            <person name="Senoo K."/>
        </authorList>
    </citation>
    <scope>NUCLEOTIDE SEQUENCE [LARGE SCALE GENOMIC DNA]</scope>
    <source>
        <strain evidence="2 3">TSA66</strain>
    </source>
</reference>
<dbReference type="Proteomes" id="UP000031572">
    <property type="component" value="Unassembled WGS sequence"/>
</dbReference>
<evidence type="ECO:0000313" key="2">
    <source>
        <dbReference type="EMBL" id="KIF83278.1"/>
    </source>
</evidence>
<feature type="domain" description="Type I restriction enzyme HindI endonuclease subunit-like C-terminal" evidence="1">
    <location>
        <begin position="1"/>
        <end position="62"/>
    </location>
</feature>
<organism evidence="2 3">
    <name type="scientific">Noviherbaspirillum autotrophicum</name>
    <dbReference type="NCBI Taxonomy" id="709839"/>
    <lineage>
        <taxon>Bacteria</taxon>
        <taxon>Pseudomonadati</taxon>
        <taxon>Pseudomonadota</taxon>
        <taxon>Betaproteobacteria</taxon>
        <taxon>Burkholderiales</taxon>
        <taxon>Oxalobacteraceae</taxon>
        <taxon>Noviherbaspirillum</taxon>
    </lineage>
</organism>
<protein>
    <recommendedName>
        <fullName evidence="1">Type I restriction enzyme HindI endonuclease subunit-like C-terminal domain-containing protein</fullName>
    </recommendedName>
</protein>